<proteinExistence type="predicted"/>
<dbReference type="Gene3D" id="1.10.10.60">
    <property type="entry name" value="Homeodomain-like"/>
    <property type="match status" value="1"/>
</dbReference>
<protein>
    <submittedName>
        <fullName evidence="4">Uncharacterized protein LOC129323588</fullName>
    </submittedName>
</protein>
<dbReference type="KEGG" id="emc:129323588"/>
<evidence type="ECO:0000313" key="4">
    <source>
        <dbReference type="RefSeq" id="XP_054826092.1"/>
    </source>
</evidence>
<dbReference type="RefSeq" id="XP_054826092.1">
    <property type="nucleotide sequence ID" value="XM_054970117.1"/>
</dbReference>
<feature type="domain" description="Myb-like" evidence="2">
    <location>
        <begin position="6"/>
        <end position="72"/>
    </location>
</feature>
<reference evidence="4" key="1">
    <citation type="submission" date="2025-08" db="UniProtKB">
        <authorList>
            <consortium name="RefSeq"/>
        </authorList>
    </citation>
    <scope>IDENTIFICATION</scope>
    <source>
        <tissue evidence="4">Blood</tissue>
    </source>
</reference>
<evidence type="ECO:0000259" key="2">
    <source>
        <dbReference type="SMART" id="SM00717"/>
    </source>
</evidence>
<dbReference type="InterPro" id="IPR044822">
    <property type="entry name" value="Myb_DNA-bind_4"/>
</dbReference>
<dbReference type="Pfam" id="PF13837">
    <property type="entry name" value="Myb_DNA-bind_4"/>
    <property type="match status" value="1"/>
</dbReference>
<dbReference type="Proteomes" id="UP001190640">
    <property type="component" value="Chromosome 2"/>
</dbReference>
<keyword evidence="3" id="KW-1185">Reference proteome</keyword>
<dbReference type="PANTHER" id="PTHR47595">
    <property type="entry name" value="HEAT SHOCK 70 KDA PROTEIN 14"/>
    <property type="match status" value="1"/>
</dbReference>
<dbReference type="CDD" id="cd00167">
    <property type="entry name" value="SANT"/>
    <property type="match status" value="1"/>
</dbReference>
<accession>A0AA97IV07</accession>
<dbReference type="InterPro" id="IPR001005">
    <property type="entry name" value="SANT/Myb"/>
</dbReference>
<dbReference type="GeneID" id="129323588"/>
<name>A0AA97IV07_EUBMA</name>
<organism evidence="3 4">
    <name type="scientific">Eublepharis macularius</name>
    <name type="common">Leopard gecko</name>
    <name type="synonym">Cyrtodactylus macularius</name>
    <dbReference type="NCBI Taxonomy" id="481883"/>
    <lineage>
        <taxon>Eukaryota</taxon>
        <taxon>Metazoa</taxon>
        <taxon>Chordata</taxon>
        <taxon>Craniata</taxon>
        <taxon>Vertebrata</taxon>
        <taxon>Euteleostomi</taxon>
        <taxon>Lepidosauria</taxon>
        <taxon>Squamata</taxon>
        <taxon>Bifurcata</taxon>
        <taxon>Gekkota</taxon>
        <taxon>Eublepharidae</taxon>
        <taxon>Eublepharinae</taxon>
        <taxon>Eublepharis</taxon>
    </lineage>
</organism>
<dbReference type="AlphaFoldDB" id="A0AA97IV07"/>
<feature type="compositionally biased region" description="Polar residues" evidence="1">
    <location>
        <begin position="153"/>
        <end position="162"/>
    </location>
</feature>
<gene>
    <name evidence="4" type="primary">LOC129323588</name>
</gene>
<evidence type="ECO:0000313" key="3">
    <source>
        <dbReference type="Proteomes" id="UP001190640"/>
    </source>
</evidence>
<evidence type="ECO:0000256" key="1">
    <source>
        <dbReference type="SAM" id="MobiDB-lite"/>
    </source>
</evidence>
<sequence length="242" mass="27068">MASHGKGVFWRDEEVETLLELIARSGKSERVMKSTHLPTKVIFHKLARQMSARGYPRTPEQCRSKFKRVKGDFYGALEAWQGIPRQSGKPPYFSNMMNLWDLAGRPSWQTRRHAAVLRGREATQRAAEGEQQEALDITPGNISTEDPLPPTADTPSGEQTGQEADEEGLPSTSGTPAPPARQRRKTLDDVLSAVEGLEQRLGSSINQLQERMTAVEGRVRRLGRRVTAVERRERQDARPTAS</sequence>
<dbReference type="PANTHER" id="PTHR47595:SF1">
    <property type="entry name" value="MYB_SANT-LIKE DNA-BINDING DOMAIN-CONTAINING PROTEIN"/>
    <property type="match status" value="1"/>
</dbReference>
<dbReference type="SMART" id="SM00717">
    <property type="entry name" value="SANT"/>
    <property type="match status" value="1"/>
</dbReference>
<feature type="region of interest" description="Disordered" evidence="1">
    <location>
        <begin position="119"/>
        <end position="188"/>
    </location>
</feature>